<keyword evidence="1" id="KW-0645">Protease</keyword>
<keyword evidence="1" id="KW-0378">Hydrolase</keyword>
<reference evidence="1" key="1">
    <citation type="journal article" date="2021" name="New Phytol.">
        <title>Evolutionary innovations through gain and loss of genes in the ectomycorrhizal Boletales.</title>
        <authorList>
            <person name="Wu G."/>
            <person name="Miyauchi S."/>
            <person name="Morin E."/>
            <person name="Kuo A."/>
            <person name="Drula E."/>
            <person name="Varga T."/>
            <person name="Kohler A."/>
            <person name="Feng B."/>
            <person name="Cao Y."/>
            <person name="Lipzen A."/>
            <person name="Daum C."/>
            <person name="Hundley H."/>
            <person name="Pangilinan J."/>
            <person name="Johnson J."/>
            <person name="Barry K."/>
            <person name="LaButti K."/>
            <person name="Ng V."/>
            <person name="Ahrendt S."/>
            <person name="Min B."/>
            <person name="Choi I.G."/>
            <person name="Park H."/>
            <person name="Plett J.M."/>
            <person name="Magnuson J."/>
            <person name="Spatafora J.W."/>
            <person name="Nagy L.G."/>
            <person name="Henrissat B."/>
            <person name="Grigoriev I.V."/>
            <person name="Yang Z.L."/>
            <person name="Xu J."/>
            <person name="Martin F.M."/>
        </authorList>
    </citation>
    <scope>NUCLEOTIDE SEQUENCE</scope>
    <source>
        <strain evidence="1">KUC20120723A-06</strain>
    </source>
</reference>
<gene>
    <name evidence="1" type="ORF">BV22DRAFT_864964</name>
</gene>
<evidence type="ECO:0000313" key="1">
    <source>
        <dbReference type="EMBL" id="KAH7919356.1"/>
    </source>
</evidence>
<comment type="caution">
    <text evidence="1">The sequence shown here is derived from an EMBL/GenBank/DDBJ whole genome shotgun (WGS) entry which is preliminary data.</text>
</comment>
<accession>A0ACB8B0L3</accession>
<organism evidence="1 2">
    <name type="scientific">Leucogyrophana mollusca</name>
    <dbReference type="NCBI Taxonomy" id="85980"/>
    <lineage>
        <taxon>Eukaryota</taxon>
        <taxon>Fungi</taxon>
        <taxon>Dikarya</taxon>
        <taxon>Basidiomycota</taxon>
        <taxon>Agaricomycotina</taxon>
        <taxon>Agaricomycetes</taxon>
        <taxon>Agaricomycetidae</taxon>
        <taxon>Boletales</taxon>
        <taxon>Boletales incertae sedis</taxon>
        <taxon>Leucogyrophana</taxon>
    </lineage>
</organism>
<protein>
    <submittedName>
        <fullName evidence="1">Acid protease</fullName>
    </submittedName>
</protein>
<proteinExistence type="predicted"/>
<keyword evidence="2" id="KW-1185">Reference proteome</keyword>
<name>A0ACB8B0L3_9AGAM</name>
<dbReference type="Proteomes" id="UP000790709">
    <property type="component" value="Unassembled WGS sequence"/>
</dbReference>
<dbReference type="EMBL" id="MU266668">
    <property type="protein sequence ID" value="KAH7919356.1"/>
    <property type="molecule type" value="Genomic_DNA"/>
</dbReference>
<sequence>MRTSYRLLILVLLVTGVSPWPIRDPSERRNVSSKYHLAKLRRPFIRKATIDGVGGIPLFNPAYAKKELQSVMQKYAKASDYLQGIDLAPDPSVLDPLVDAEADADAATSVSGTLVSAAADSELPVPLVDARPTSQTANNPLTDDISGSLDLEYYGPLQFGTQQLTFDVDTGSADLWIPVGCDMCNNGQFDPTTSRAYVNTGTPFNVTYGVGEVRGTLAHDTVTVGSLPATSQYFGAVSQVSDDFNDTPSDGLIGLAFGSIASSRHPTFFETLMTQRRVAAPLFSIFLARKEAHGSEICFGCYDVTKTIGPITWVPVKSRTYWSVSMDGLFVNGMTMPVVVTAAIDTGTTLIYVPDLVARQLYNQIPGSQKESGVFDGFYSYPCSSYPSISLSFDGKAFELSTLDFNLGRLSSDSDRCIGGILSLGDGFGDDFAIIGDEFLKSWYSTYDYSHGGRVGFSPSINNRVVG</sequence>
<evidence type="ECO:0000313" key="2">
    <source>
        <dbReference type="Proteomes" id="UP000790709"/>
    </source>
</evidence>